<protein>
    <submittedName>
        <fullName evidence="1">Uncharacterized protein</fullName>
    </submittedName>
</protein>
<comment type="caution">
    <text evidence="1">The sequence shown here is derived from an EMBL/GenBank/DDBJ whole genome shotgun (WGS) entry which is preliminary data.</text>
</comment>
<organism evidence="1 2">
    <name type="scientific">Algoriphagus aquaeductus</name>
    <dbReference type="NCBI Taxonomy" id="475299"/>
    <lineage>
        <taxon>Bacteria</taxon>
        <taxon>Pseudomonadati</taxon>
        <taxon>Bacteroidota</taxon>
        <taxon>Cytophagia</taxon>
        <taxon>Cytophagales</taxon>
        <taxon>Cyclobacteriaceae</taxon>
        <taxon>Algoriphagus</taxon>
    </lineage>
</organism>
<evidence type="ECO:0000313" key="2">
    <source>
        <dbReference type="Proteomes" id="UP000248917"/>
    </source>
</evidence>
<accession>A0A326RY28</accession>
<dbReference type="EMBL" id="QKTX01000001">
    <property type="protein sequence ID" value="PZV87239.1"/>
    <property type="molecule type" value="Genomic_DNA"/>
</dbReference>
<evidence type="ECO:0000313" key="1">
    <source>
        <dbReference type="EMBL" id="PZV87239.1"/>
    </source>
</evidence>
<sequence>MGNGDYISKLVQGVRADLVLPEHKAKPSIKSKRKVSIKTRSRGINNLISAIKDFEVNGDSKRLIRMDARTEEVLKRINPTFGVDVTSFVNFLCWDFLENNPELVNEIKQSIQKL</sequence>
<gene>
    <name evidence="1" type="ORF">CLV31_101111</name>
</gene>
<reference evidence="1 2" key="1">
    <citation type="submission" date="2018-06" db="EMBL/GenBank/DDBJ databases">
        <title>Genomic Encyclopedia of Archaeal and Bacterial Type Strains, Phase II (KMG-II): from individual species to whole genera.</title>
        <authorList>
            <person name="Goeker M."/>
        </authorList>
    </citation>
    <scope>NUCLEOTIDE SEQUENCE [LARGE SCALE GENOMIC DNA]</scope>
    <source>
        <strain evidence="1 2">T4</strain>
    </source>
</reference>
<proteinExistence type="predicted"/>
<dbReference type="AlphaFoldDB" id="A0A326RY28"/>
<dbReference type="Proteomes" id="UP000248917">
    <property type="component" value="Unassembled WGS sequence"/>
</dbReference>
<name>A0A326RY28_9BACT</name>
<keyword evidence="2" id="KW-1185">Reference proteome</keyword>